<dbReference type="Proteomes" id="UP000243876">
    <property type="component" value="Unassembled WGS sequence"/>
</dbReference>
<dbReference type="GO" id="GO:0005507">
    <property type="term" value="F:copper ion binding"/>
    <property type="evidence" value="ECO:0007669"/>
    <property type="project" value="InterPro"/>
</dbReference>
<evidence type="ECO:0000256" key="12">
    <source>
        <dbReference type="PIRSR" id="PIRSR600269-51"/>
    </source>
</evidence>
<dbReference type="InterPro" id="IPR015798">
    <property type="entry name" value="Cu_amine_oxidase_C"/>
</dbReference>
<evidence type="ECO:0000256" key="3">
    <source>
        <dbReference type="ARBA" id="ARBA00001947"/>
    </source>
</evidence>
<dbReference type="SUPFAM" id="SSF54416">
    <property type="entry name" value="Amine oxidase N-terminal region"/>
    <property type="match status" value="2"/>
</dbReference>
<keyword evidence="7 11" id="KW-0801">TPQ</keyword>
<evidence type="ECO:0000313" key="16">
    <source>
        <dbReference type="EMBL" id="CEQ40957.1"/>
    </source>
</evidence>
<proteinExistence type="inferred from homology"/>
<comment type="PTM">
    <text evidence="12 13">Topaquinone (TPQ) is generated by copper-dependent autoxidation of a specific tyrosyl residue.</text>
</comment>
<comment type="cofactor">
    <cofactor evidence="1">
        <name>Cu cation</name>
        <dbReference type="ChEBI" id="CHEBI:23378"/>
    </cofactor>
</comment>
<evidence type="ECO:0000256" key="7">
    <source>
        <dbReference type="ARBA" id="ARBA00022772"/>
    </source>
</evidence>
<evidence type="ECO:0000256" key="13">
    <source>
        <dbReference type="RuleBase" id="RU000672"/>
    </source>
</evidence>
<dbReference type="EC" id="1.4.3.-" evidence="13"/>
<feature type="active site" description="Proton acceptor" evidence="11">
    <location>
        <position position="333"/>
    </location>
</feature>
<evidence type="ECO:0000256" key="2">
    <source>
        <dbReference type="ARBA" id="ARBA00001936"/>
    </source>
</evidence>
<dbReference type="Pfam" id="PF02728">
    <property type="entry name" value="Cu_amine_oxidN3"/>
    <property type="match status" value="1"/>
</dbReference>
<dbReference type="Gene3D" id="3.10.450.40">
    <property type="match status" value="2"/>
</dbReference>
<evidence type="ECO:0000256" key="1">
    <source>
        <dbReference type="ARBA" id="ARBA00001935"/>
    </source>
</evidence>
<comment type="similarity">
    <text evidence="4 13">Belongs to the copper/topaquinone oxidase family.</text>
</comment>
<evidence type="ECO:0000313" key="17">
    <source>
        <dbReference type="EMBL" id="CEQ40958.1"/>
    </source>
</evidence>
<evidence type="ECO:0000256" key="6">
    <source>
        <dbReference type="ARBA" id="ARBA00022723"/>
    </source>
</evidence>
<keyword evidence="10" id="KW-0464">Manganese</keyword>
<dbReference type="SUPFAM" id="SSF49998">
    <property type="entry name" value="Amine oxidase catalytic domain"/>
    <property type="match status" value="1"/>
</dbReference>
<gene>
    <name evidence="16" type="primary">SPOSA6832_02650</name>
    <name evidence="17" type="synonym">SPOSA6832_02644</name>
</gene>
<evidence type="ECO:0000256" key="11">
    <source>
        <dbReference type="PIRSR" id="PIRSR600269-50"/>
    </source>
</evidence>
<dbReference type="InterPro" id="IPR000269">
    <property type="entry name" value="Cu_amine_oxidase"/>
</dbReference>
<dbReference type="AlphaFoldDB" id="A0A0D6ELR1"/>
<feature type="domain" description="Copper amine oxidase N3-terminal" evidence="15">
    <location>
        <begin position="116"/>
        <end position="173"/>
    </location>
</feature>
<keyword evidence="8 13" id="KW-0560">Oxidoreductase</keyword>
<dbReference type="PANTHER" id="PTHR10638:SF86">
    <property type="entry name" value="COPPER AMINE OXIDASE 1-RELATED"/>
    <property type="match status" value="1"/>
</dbReference>
<keyword evidence="9 13" id="KW-0186">Copper</keyword>
<comment type="cofactor">
    <cofactor evidence="13">
        <name>Cu cation</name>
        <dbReference type="ChEBI" id="CHEBI:23378"/>
    </cofactor>
    <text evidence="13">Contains 1 topaquinone per subunit.</text>
</comment>
<dbReference type="GO" id="GO:0048038">
    <property type="term" value="F:quinone binding"/>
    <property type="evidence" value="ECO:0007669"/>
    <property type="project" value="InterPro"/>
</dbReference>
<dbReference type="GO" id="GO:0009308">
    <property type="term" value="P:amine metabolic process"/>
    <property type="evidence" value="ECO:0007669"/>
    <property type="project" value="UniProtKB-UniRule"/>
</dbReference>
<dbReference type="EMBL" id="CENE01000010">
    <property type="protein sequence ID" value="CEQ40957.1"/>
    <property type="molecule type" value="Genomic_DNA"/>
</dbReference>
<dbReference type="PROSITE" id="PS01164">
    <property type="entry name" value="COPPER_AMINE_OXID_1"/>
    <property type="match status" value="1"/>
</dbReference>
<feature type="active site" description="Schiff-base intermediate with substrate; via topaquinone" evidence="11">
    <location>
        <position position="418"/>
    </location>
</feature>
<evidence type="ECO:0000313" key="18">
    <source>
        <dbReference type="Proteomes" id="UP000243876"/>
    </source>
</evidence>
<accession>A0A0D6ELR1</accession>
<feature type="domain" description="Copper amine oxidase catalytic" evidence="14">
    <location>
        <begin position="254"/>
        <end position="667"/>
    </location>
</feature>
<dbReference type="InterPro" id="IPR015802">
    <property type="entry name" value="Cu_amine_oxidase_N3"/>
</dbReference>
<dbReference type="EMBL" id="CENE01000010">
    <property type="protein sequence ID" value="CEQ40958.1"/>
    <property type="molecule type" value="Genomic_DNA"/>
</dbReference>
<evidence type="ECO:0000256" key="8">
    <source>
        <dbReference type="ARBA" id="ARBA00023002"/>
    </source>
</evidence>
<evidence type="ECO:0000256" key="5">
    <source>
        <dbReference type="ARBA" id="ARBA00011738"/>
    </source>
</evidence>
<dbReference type="Gene3D" id="2.70.98.20">
    <property type="entry name" value="Copper amine oxidase, catalytic domain"/>
    <property type="match status" value="1"/>
</dbReference>
<dbReference type="InterPro" id="IPR049948">
    <property type="entry name" value="Cu_Am_ox_TPQ-bd"/>
</dbReference>
<reference evidence="18" key="1">
    <citation type="submission" date="2015-02" db="EMBL/GenBank/DDBJ databases">
        <authorList>
            <person name="Gon?alves P."/>
        </authorList>
    </citation>
    <scope>NUCLEOTIDE SEQUENCE [LARGE SCALE GENOMIC DNA]</scope>
</reference>
<protein>
    <recommendedName>
        <fullName evidence="13">Amine oxidase</fullName>
        <ecNumber evidence="13">1.4.3.-</ecNumber>
    </recommendedName>
</protein>
<keyword evidence="6 13" id="KW-0479">Metal-binding</keyword>
<comment type="cofactor">
    <cofactor evidence="3">
        <name>Zn(2+)</name>
        <dbReference type="ChEBI" id="CHEBI:29105"/>
    </cofactor>
</comment>
<dbReference type="Pfam" id="PF01179">
    <property type="entry name" value="Cu_amine_oxid"/>
    <property type="match status" value="1"/>
</dbReference>
<comment type="cofactor">
    <cofactor evidence="2">
        <name>Mn(2+)</name>
        <dbReference type="ChEBI" id="CHEBI:29035"/>
    </cofactor>
</comment>
<comment type="subunit">
    <text evidence="5">Homodimer.</text>
</comment>
<dbReference type="GO" id="GO:0008131">
    <property type="term" value="F:primary methylamine oxidase activity"/>
    <property type="evidence" value="ECO:0007669"/>
    <property type="project" value="InterPro"/>
</dbReference>
<feature type="modified residue" description="2',4',5'-topaquinone" evidence="12">
    <location>
        <position position="418"/>
    </location>
</feature>
<keyword evidence="18" id="KW-1185">Reference proteome</keyword>
<dbReference type="InterPro" id="IPR036460">
    <property type="entry name" value="Cu_amine_oxidase_C_sf"/>
</dbReference>
<dbReference type="OrthoDB" id="5379943at2759"/>
<evidence type="ECO:0000256" key="4">
    <source>
        <dbReference type="ARBA" id="ARBA00007983"/>
    </source>
</evidence>
<dbReference type="FunFam" id="2.70.98.20:FF:000006">
    <property type="entry name" value="Amine oxidase"/>
    <property type="match status" value="1"/>
</dbReference>
<evidence type="ECO:0000256" key="9">
    <source>
        <dbReference type="ARBA" id="ARBA00023008"/>
    </source>
</evidence>
<evidence type="ECO:0000259" key="15">
    <source>
        <dbReference type="Pfam" id="PF02728"/>
    </source>
</evidence>
<evidence type="ECO:0000259" key="14">
    <source>
        <dbReference type="Pfam" id="PF01179"/>
    </source>
</evidence>
<name>A0A0D6ELR1_SPOSA</name>
<organism evidence="16 18">
    <name type="scientific">Sporidiobolus salmonicolor</name>
    <name type="common">Yeast-like fungus</name>
    <name type="synonym">Sporobolomyces salmonicolor</name>
    <dbReference type="NCBI Taxonomy" id="5005"/>
    <lineage>
        <taxon>Eukaryota</taxon>
        <taxon>Fungi</taxon>
        <taxon>Dikarya</taxon>
        <taxon>Basidiomycota</taxon>
        <taxon>Pucciniomycotina</taxon>
        <taxon>Microbotryomycetes</taxon>
        <taxon>Sporidiobolales</taxon>
        <taxon>Sporidiobolaceae</taxon>
        <taxon>Sporobolomyces</taxon>
    </lineage>
</organism>
<evidence type="ECO:0000256" key="10">
    <source>
        <dbReference type="ARBA" id="ARBA00023211"/>
    </source>
</evidence>
<dbReference type="InterPro" id="IPR016182">
    <property type="entry name" value="Cu_amine_oxidase_N-reg"/>
</dbReference>
<sequence length="700" mass="78057">MTAAYHPHDPLTAGEIVQASACFRTELLNKGLQSIKSCCVSLIEPPKAEVIAYLGLATSPTDLTPNKTSVRPARRAEGQLIDTLTGDAYTLSCVFPQEGGKPTLDGFEKLPVGVQPALTLEELDETEQVVRNDPEIIRLCAEVGVSQAQIRADCWSIGYEHRFGEGKRLQQAFFTNAKKVLKIDFAPHRTNLSTPDELSGTTIPHKVDGDSFIDAGRSRIPPPMDEHNFLPDLIREERKARGEEWDVRKDIKPLQISQPEGVSFAMNGRELEWQNWKMHLGFSSREGIVLSTIQYYDIDEKRYRPIVYRASFAEMVVPYGAPEWPHPRKFAFDVGEYGLGMLANSLELGCDCLGHIHYLDAEMTNHAGQPVTLKNCTCIHEEDDGLLWKHTDFRPGGRAQAVRSRKLVIQMICTVANYEYAFRWMFKQDGTMELEVRLTGILNIYTAAEGEKVDAFGTLVAPRVQAHHHQHIFSLRIDPMIDGIDNTIVESEVHRLAAPTGSDANWAGNGFVSVKKELKTTAEGARDADPLSGRMWVMTNPNKKHYSSGASVGYKIMCKDTVPLLPHPDSLVGRRATFAKHTLWVTPYEEGQLYPAGKYPTQTPFAPKDSLEHWMEGDKPIANKDVVVWFSWGTTHIPRPEDWPVMPYEDVRVTFKPSSFFRANPALDVPASSDTKSVHALGGGTLPMSEAKANGKSCCK</sequence>
<dbReference type="PANTHER" id="PTHR10638">
    <property type="entry name" value="COPPER AMINE OXIDASE"/>
    <property type="match status" value="1"/>
</dbReference>
<reference evidence="16" key="2">
    <citation type="submission" date="2015-02" db="EMBL/GenBank/DDBJ databases">
        <authorList>
            <person name="Gon?alves Paula"/>
        </authorList>
    </citation>
    <scope>NUCLEOTIDE SEQUENCE [LARGE SCALE GENOMIC DNA]</scope>
</reference>